<evidence type="ECO:0000313" key="3">
    <source>
        <dbReference type="EMBL" id="OTN76662.1"/>
    </source>
</evidence>
<keyword evidence="2" id="KW-0472">Membrane</keyword>
<evidence type="ECO:0000313" key="4">
    <source>
        <dbReference type="Proteomes" id="UP000195043"/>
    </source>
</evidence>
<evidence type="ECO:0000256" key="2">
    <source>
        <dbReference type="SAM" id="Phobius"/>
    </source>
</evidence>
<sequence>MIAFFFPRFGLIIYLILPILGFLQNMIDLEEDTYIEQMNDDQRDYYLQQWRQPMGHSLARYRQILANGENGRAEDFSDPQWWIQFNHNWQQQLENKLAETNRRLAASTNEQERAHLEMEQRRLQNEKNKAEKTLARVTSETRRRQSRQDRKPKH</sequence>
<evidence type="ECO:0000256" key="1">
    <source>
        <dbReference type="SAM" id="MobiDB-lite"/>
    </source>
</evidence>
<dbReference type="EMBL" id="NGKU01000001">
    <property type="protein sequence ID" value="OTN76662.1"/>
    <property type="molecule type" value="Genomic_DNA"/>
</dbReference>
<dbReference type="AlphaFoldDB" id="A0A242A6T1"/>
<gene>
    <name evidence="3" type="ORF">A5886_001740</name>
</gene>
<accession>A0A242A6T1</accession>
<keyword evidence="4" id="KW-1185">Reference proteome</keyword>
<keyword evidence="2" id="KW-1133">Transmembrane helix</keyword>
<feature type="region of interest" description="Disordered" evidence="1">
    <location>
        <begin position="101"/>
        <end position="154"/>
    </location>
</feature>
<reference evidence="3 4" key="1">
    <citation type="submission" date="2017-05" db="EMBL/GenBank/DDBJ databases">
        <title>The Genome Sequence of Enterococcus sp. 8G7_MSG3316.</title>
        <authorList>
            <consortium name="The Broad Institute Genomics Platform"/>
            <consortium name="The Broad Institute Genomic Center for Infectious Diseases"/>
            <person name="Earl A."/>
            <person name="Manson A."/>
            <person name="Schwartman J."/>
            <person name="Gilmore M."/>
            <person name="Abouelleil A."/>
            <person name="Cao P."/>
            <person name="Chapman S."/>
            <person name="Cusick C."/>
            <person name="Shea T."/>
            <person name="Young S."/>
            <person name="Neafsey D."/>
            <person name="Nusbaum C."/>
            <person name="Birren B."/>
        </authorList>
    </citation>
    <scope>NUCLEOTIDE SEQUENCE [LARGE SCALE GENOMIC DNA]</scope>
    <source>
        <strain evidence="3 4">8G7_MSG3316</strain>
    </source>
</reference>
<dbReference type="OrthoDB" id="7626281at2"/>
<feature type="compositionally biased region" description="Basic and acidic residues" evidence="1">
    <location>
        <begin position="110"/>
        <end position="154"/>
    </location>
</feature>
<dbReference type="STRING" id="1834191.A5886_001740"/>
<keyword evidence="2" id="KW-0812">Transmembrane</keyword>
<feature type="transmembrane region" description="Helical" evidence="2">
    <location>
        <begin position="6"/>
        <end position="23"/>
    </location>
</feature>
<organism evidence="3 4">
    <name type="scientific">Candidatus Enterococcus testudinis</name>
    <dbReference type="NCBI Taxonomy" id="1834191"/>
    <lineage>
        <taxon>Bacteria</taxon>
        <taxon>Bacillati</taxon>
        <taxon>Bacillota</taxon>
        <taxon>Bacilli</taxon>
        <taxon>Lactobacillales</taxon>
        <taxon>Enterococcaceae</taxon>
        <taxon>Enterococcus</taxon>
    </lineage>
</organism>
<name>A0A242A6T1_9ENTE</name>
<protein>
    <submittedName>
        <fullName evidence="3">Uncharacterized protein</fullName>
    </submittedName>
</protein>
<dbReference type="Proteomes" id="UP000195043">
    <property type="component" value="Unassembled WGS sequence"/>
</dbReference>
<comment type="caution">
    <text evidence="3">The sequence shown here is derived from an EMBL/GenBank/DDBJ whole genome shotgun (WGS) entry which is preliminary data.</text>
</comment>
<proteinExistence type="predicted"/>